<dbReference type="FunFam" id="2.70.170.10:FF:000045">
    <property type="entry name" value="Predicted protein"/>
    <property type="match status" value="1"/>
</dbReference>
<gene>
    <name evidence="14" type="primary">Gabra4</name>
    <name evidence="14" type="ORF">FJT64_026261</name>
</gene>
<feature type="transmembrane region" description="Helical" evidence="11">
    <location>
        <begin position="164"/>
        <end position="185"/>
    </location>
</feature>
<comment type="subcellular location">
    <subcellularLocation>
        <location evidence="2">Cell membrane</location>
    </subcellularLocation>
    <subcellularLocation>
        <location evidence="1">Membrane</location>
        <topology evidence="1">Multi-pass membrane protein</topology>
    </subcellularLocation>
</comment>
<evidence type="ECO:0000313" key="15">
    <source>
        <dbReference type="Proteomes" id="UP000440578"/>
    </source>
</evidence>
<dbReference type="InterPro" id="IPR018000">
    <property type="entry name" value="Neurotransmitter_ion_chnl_CS"/>
</dbReference>
<comment type="similarity">
    <text evidence="11">Belongs to the ligand-gated ion channel (TC 1.A.9) family.</text>
</comment>
<dbReference type="InterPro" id="IPR036719">
    <property type="entry name" value="Neuro-gated_channel_TM_sf"/>
</dbReference>
<dbReference type="PRINTS" id="PR00253">
    <property type="entry name" value="GABAARECEPTR"/>
</dbReference>
<reference evidence="14 15" key="1">
    <citation type="submission" date="2019-07" db="EMBL/GenBank/DDBJ databases">
        <title>Draft genome assembly of a fouling barnacle, Amphibalanus amphitrite (Darwin, 1854): The first reference genome for Thecostraca.</title>
        <authorList>
            <person name="Kim W."/>
        </authorList>
    </citation>
    <scope>NUCLEOTIDE SEQUENCE [LARGE SCALE GENOMIC DNA]</scope>
    <source>
        <strain evidence="14">SNU_AA5</strain>
        <tissue evidence="14">Soma without cirri and trophi</tissue>
    </source>
</reference>
<protein>
    <submittedName>
        <fullName evidence="14">Gamma-aminobutyric acid receptor subunit alpha-4</fullName>
    </submittedName>
</protein>
<keyword evidence="10 11" id="KW-0407">Ion channel</keyword>
<evidence type="ECO:0000256" key="1">
    <source>
        <dbReference type="ARBA" id="ARBA00004141"/>
    </source>
</evidence>
<dbReference type="EMBL" id="VIIS01001167">
    <property type="protein sequence ID" value="KAF0301434.1"/>
    <property type="molecule type" value="Genomic_DNA"/>
</dbReference>
<keyword evidence="6" id="KW-0732">Signal</keyword>
<keyword evidence="15" id="KW-1185">Reference proteome</keyword>
<evidence type="ECO:0000256" key="11">
    <source>
        <dbReference type="RuleBase" id="RU000687"/>
    </source>
</evidence>
<dbReference type="GO" id="GO:0005230">
    <property type="term" value="F:extracellular ligand-gated monoatomic ion channel activity"/>
    <property type="evidence" value="ECO:0007669"/>
    <property type="project" value="InterPro"/>
</dbReference>
<accession>A0A6A4WCA1</accession>
<dbReference type="SUPFAM" id="SSF63712">
    <property type="entry name" value="Nicotinic receptor ligand binding domain-like"/>
    <property type="match status" value="1"/>
</dbReference>
<dbReference type="InterPro" id="IPR006202">
    <property type="entry name" value="Neur_chan_lig-bd"/>
</dbReference>
<keyword evidence="3 11" id="KW-0813">Transport</keyword>
<dbReference type="CDD" id="cd19049">
    <property type="entry name" value="LGIC_TM_anion"/>
    <property type="match status" value="1"/>
</dbReference>
<comment type="caution">
    <text evidence="11">Lacks conserved residue(s) required for the propagation of feature annotation.</text>
</comment>
<keyword evidence="8 11" id="KW-0406">Ion transport</keyword>
<evidence type="ECO:0000256" key="2">
    <source>
        <dbReference type="ARBA" id="ARBA00004236"/>
    </source>
</evidence>
<evidence type="ECO:0000259" key="12">
    <source>
        <dbReference type="Pfam" id="PF02931"/>
    </source>
</evidence>
<dbReference type="InterPro" id="IPR006028">
    <property type="entry name" value="GABAA/Glycine_rcpt"/>
</dbReference>
<feature type="transmembrane region" description="Helical" evidence="11">
    <location>
        <begin position="226"/>
        <end position="247"/>
    </location>
</feature>
<organism evidence="14 15">
    <name type="scientific">Amphibalanus amphitrite</name>
    <name type="common">Striped barnacle</name>
    <name type="synonym">Balanus amphitrite</name>
    <dbReference type="NCBI Taxonomy" id="1232801"/>
    <lineage>
        <taxon>Eukaryota</taxon>
        <taxon>Metazoa</taxon>
        <taxon>Ecdysozoa</taxon>
        <taxon>Arthropoda</taxon>
        <taxon>Crustacea</taxon>
        <taxon>Multicrustacea</taxon>
        <taxon>Cirripedia</taxon>
        <taxon>Thoracica</taxon>
        <taxon>Thoracicalcarea</taxon>
        <taxon>Balanomorpha</taxon>
        <taxon>Balanoidea</taxon>
        <taxon>Balanidae</taxon>
        <taxon>Amphibalaninae</taxon>
        <taxon>Amphibalanus</taxon>
    </lineage>
</organism>
<feature type="domain" description="Neurotransmitter-gated ion-channel ligand-binding" evidence="12">
    <location>
        <begin position="1"/>
        <end position="161"/>
    </location>
</feature>
<keyword evidence="5 11" id="KW-0812">Transmembrane</keyword>
<dbReference type="Gene3D" id="1.20.58.390">
    <property type="entry name" value="Neurotransmitter-gated ion-channel transmembrane domain"/>
    <property type="match status" value="1"/>
</dbReference>
<dbReference type="InterPro" id="IPR006201">
    <property type="entry name" value="Neur_channel"/>
</dbReference>
<dbReference type="PRINTS" id="PR00252">
    <property type="entry name" value="NRIONCHANNEL"/>
</dbReference>
<dbReference type="SUPFAM" id="SSF90112">
    <property type="entry name" value="Neurotransmitter-gated ion-channel transmembrane pore"/>
    <property type="match status" value="1"/>
</dbReference>
<evidence type="ECO:0000256" key="8">
    <source>
        <dbReference type="ARBA" id="ARBA00023065"/>
    </source>
</evidence>
<dbReference type="Gene3D" id="2.70.170.10">
    <property type="entry name" value="Neurotransmitter-gated ion-channel ligand-binding domain"/>
    <property type="match status" value="1"/>
</dbReference>
<dbReference type="GO" id="GO:0099095">
    <property type="term" value="F:ligand-gated monoatomic anion channel activity"/>
    <property type="evidence" value="ECO:0007669"/>
    <property type="project" value="UniProtKB-ARBA"/>
</dbReference>
<dbReference type="Pfam" id="PF02931">
    <property type="entry name" value="Neur_chan_LBD"/>
    <property type="match status" value="1"/>
</dbReference>
<feature type="domain" description="Neurotransmitter-gated ion-channel transmembrane" evidence="13">
    <location>
        <begin position="169"/>
        <end position="242"/>
    </location>
</feature>
<dbReference type="Pfam" id="PF02932">
    <property type="entry name" value="Neur_chan_memb"/>
    <property type="match status" value="1"/>
</dbReference>
<evidence type="ECO:0000256" key="6">
    <source>
        <dbReference type="ARBA" id="ARBA00022729"/>
    </source>
</evidence>
<dbReference type="InterPro" id="IPR038050">
    <property type="entry name" value="Neuro_actylchol_rec"/>
</dbReference>
<dbReference type="GO" id="GO:0005254">
    <property type="term" value="F:chloride channel activity"/>
    <property type="evidence" value="ECO:0007669"/>
    <property type="project" value="UniProtKB-ARBA"/>
</dbReference>
<evidence type="ECO:0000256" key="4">
    <source>
        <dbReference type="ARBA" id="ARBA00022475"/>
    </source>
</evidence>
<evidence type="ECO:0000256" key="10">
    <source>
        <dbReference type="ARBA" id="ARBA00023303"/>
    </source>
</evidence>
<dbReference type="OrthoDB" id="203862at2759"/>
<evidence type="ECO:0000259" key="13">
    <source>
        <dbReference type="Pfam" id="PF02932"/>
    </source>
</evidence>
<evidence type="ECO:0000256" key="3">
    <source>
        <dbReference type="ARBA" id="ARBA00022448"/>
    </source>
</evidence>
<sequence>MNCYFRQSWVDQRLAFEDLELDVLSLSVSTLERIWKPDTFFFNGRRSRLHKITTPNKFVRLYRTGKVLYSARMTIQANCPMNLQDFPMDTQRCPLHFGSFGYTEHDVLYRWTESRREVTISQDLELSQFDLIRTPAGERTDHNTRGNFSQLWVSFHLRRHMGNFMIQVYGPSVLLVVLSWVSFWLNREATADRISLGVTTVLTMTFLGLEARTDLPKVPYSTALDLFLWIAYGFIFASIVQVSLFAVGKNNKLPVVCALCNRVKICLPTCDRMLRGFICICRCK</sequence>
<keyword evidence="4" id="KW-1003">Cell membrane</keyword>
<keyword evidence="14" id="KW-0675">Receptor</keyword>
<evidence type="ECO:0000256" key="5">
    <source>
        <dbReference type="ARBA" id="ARBA00022692"/>
    </source>
</evidence>
<comment type="caution">
    <text evidence="14">The sequence shown here is derived from an EMBL/GenBank/DDBJ whole genome shotgun (WGS) entry which is preliminary data.</text>
</comment>
<dbReference type="PANTHER" id="PTHR18945">
    <property type="entry name" value="NEUROTRANSMITTER GATED ION CHANNEL"/>
    <property type="match status" value="1"/>
</dbReference>
<proteinExistence type="inferred from homology"/>
<keyword evidence="7 11" id="KW-1133">Transmembrane helix</keyword>
<evidence type="ECO:0000313" key="14">
    <source>
        <dbReference type="EMBL" id="KAF0301434.1"/>
    </source>
</evidence>
<dbReference type="AlphaFoldDB" id="A0A6A4WCA1"/>
<dbReference type="Proteomes" id="UP000440578">
    <property type="component" value="Unassembled WGS sequence"/>
</dbReference>
<name>A0A6A4WCA1_AMPAM</name>
<dbReference type="GO" id="GO:0004888">
    <property type="term" value="F:transmembrane signaling receptor activity"/>
    <property type="evidence" value="ECO:0007669"/>
    <property type="project" value="InterPro"/>
</dbReference>
<evidence type="ECO:0000256" key="9">
    <source>
        <dbReference type="ARBA" id="ARBA00023136"/>
    </source>
</evidence>
<evidence type="ECO:0000256" key="7">
    <source>
        <dbReference type="ARBA" id="ARBA00022989"/>
    </source>
</evidence>
<dbReference type="GO" id="GO:0005886">
    <property type="term" value="C:plasma membrane"/>
    <property type="evidence" value="ECO:0007669"/>
    <property type="project" value="UniProtKB-SubCell"/>
</dbReference>
<dbReference type="InterPro" id="IPR036734">
    <property type="entry name" value="Neur_chan_lig-bd_sf"/>
</dbReference>
<dbReference type="PROSITE" id="PS00236">
    <property type="entry name" value="NEUROTR_ION_CHANNEL"/>
    <property type="match status" value="1"/>
</dbReference>
<keyword evidence="9 11" id="KW-0472">Membrane</keyword>
<dbReference type="InterPro" id="IPR006029">
    <property type="entry name" value="Neurotrans-gated_channel_TM"/>
</dbReference>